<proteinExistence type="predicted"/>
<dbReference type="Proteomes" id="UP000193648">
    <property type="component" value="Unassembled WGS sequence"/>
</dbReference>
<keyword evidence="2" id="KW-0479">Metal-binding</keyword>
<reference evidence="10 11" key="1">
    <citation type="submission" date="2016-07" db="EMBL/GenBank/DDBJ databases">
        <title>Pervasive Adenine N6-methylation of Active Genes in Fungi.</title>
        <authorList>
            <consortium name="DOE Joint Genome Institute"/>
            <person name="Mondo S.J."/>
            <person name="Dannebaum R.O."/>
            <person name="Kuo R.C."/>
            <person name="Labutti K."/>
            <person name="Haridas S."/>
            <person name="Kuo A."/>
            <person name="Salamov A."/>
            <person name="Ahrendt S.R."/>
            <person name="Lipzen A."/>
            <person name="Sullivan W."/>
            <person name="Andreopoulos W.B."/>
            <person name="Clum A."/>
            <person name="Lindquist E."/>
            <person name="Daum C."/>
            <person name="Ramamoorthy G.K."/>
            <person name="Gryganskyi A."/>
            <person name="Culley D."/>
            <person name="Magnuson J.K."/>
            <person name="James T.Y."/>
            <person name="O'Malley M.A."/>
            <person name="Stajich J.E."/>
            <person name="Spatafora J.W."/>
            <person name="Visel A."/>
            <person name="Grigoriev I.V."/>
        </authorList>
    </citation>
    <scope>NUCLEOTIDE SEQUENCE [LARGE SCALE GENOMIC DNA]</scope>
    <source>
        <strain evidence="10 11">NRRL 3116</strain>
    </source>
</reference>
<protein>
    <submittedName>
        <fullName evidence="10">Fungal-specific transcription factor domain-domain-containing protein</fullName>
    </submittedName>
</protein>
<dbReference type="PANTHER" id="PTHR31313:SF81">
    <property type="entry name" value="TY1 ENHANCER ACTIVATOR"/>
    <property type="match status" value="1"/>
</dbReference>
<evidence type="ECO:0000313" key="11">
    <source>
        <dbReference type="Proteomes" id="UP000193648"/>
    </source>
</evidence>
<dbReference type="GO" id="GO:0003677">
    <property type="term" value="F:DNA binding"/>
    <property type="evidence" value="ECO:0007669"/>
    <property type="project" value="UniProtKB-KW"/>
</dbReference>
<dbReference type="Pfam" id="PF00172">
    <property type="entry name" value="Zn_clus"/>
    <property type="match status" value="1"/>
</dbReference>
<gene>
    <name evidence="10" type="ORF">BCR41DRAFT_395169</name>
</gene>
<dbReference type="GO" id="GO:0006351">
    <property type="term" value="P:DNA-templated transcription"/>
    <property type="evidence" value="ECO:0007669"/>
    <property type="project" value="InterPro"/>
</dbReference>
<evidence type="ECO:0000256" key="2">
    <source>
        <dbReference type="ARBA" id="ARBA00022723"/>
    </source>
</evidence>
<dbReference type="GO" id="GO:0005634">
    <property type="term" value="C:nucleus"/>
    <property type="evidence" value="ECO:0007669"/>
    <property type="project" value="UniProtKB-SubCell"/>
</dbReference>
<dbReference type="InterPro" id="IPR051615">
    <property type="entry name" value="Transcr_Regulatory_Elem"/>
</dbReference>
<keyword evidence="11" id="KW-1185">Reference proteome</keyword>
<dbReference type="CDD" id="cd12148">
    <property type="entry name" value="fungal_TF_MHR"/>
    <property type="match status" value="1"/>
</dbReference>
<feature type="compositionally biased region" description="Low complexity" evidence="8">
    <location>
        <begin position="158"/>
        <end position="181"/>
    </location>
</feature>
<evidence type="ECO:0000256" key="1">
    <source>
        <dbReference type="ARBA" id="ARBA00004123"/>
    </source>
</evidence>
<evidence type="ECO:0000256" key="6">
    <source>
        <dbReference type="ARBA" id="ARBA00023163"/>
    </source>
</evidence>
<dbReference type="OrthoDB" id="4161332at2759"/>
<feature type="region of interest" description="Disordered" evidence="8">
    <location>
        <begin position="297"/>
        <end position="323"/>
    </location>
</feature>
<dbReference type="GO" id="GO:0000981">
    <property type="term" value="F:DNA-binding transcription factor activity, RNA polymerase II-specific"/>
    <property type="evidence" value="ECO:0007669"/>
    <property type="project" value="InterPro"/>
</dbReference>
<name>A0A1Y2GRM1_9FUNG</name>
<evidence type="ECO:0000256" key="8">
    <source>
        <dbReference type="SAM" id="MobiDB-lite"/>
    </source>
</evidence>
<dbReference type="InterPro" id="IPR036864">
    <property type="entry name" value="Zn2-C6_fun-type_DNA-bd_sf"/>
</dbReference>
<evidence type="ECO:0000256" key="7">
    <source>
        <dbReference type="ARBA" id="ARBA00023242"/>
    </source>
</evidence>
<dbReference type="PROSITE" id="PS00463">
    <property type="entry name" value="ZN2_CY6_FUNGAL_1"/>
    <property type="match status" value="1"/>
</dbReference>
<evidence type="ECO:0000256" key="3">
    <source>
        <dbReference type="ARBA" id="ARBA00022833"/>
    </source>
</evidence>
<dbReference type="SUPFAM" id="SSF57701">
    <property type="entry name" value="Zn2/Cys6 DNA-binding domain"/>
    <property type="match status" value="1"/>
</dbReference>
<organism evidence="10 11">
    <name type="scientific">Lobosporangium transversale</name>
    <dbReference type="NCBI Taxonomy" id="64571"/>
    <lineage>
        <taxon>Eukaryota</taxon>
        <taxon>Fungi</taxon>
        <taxon>Fungi incertae sedis</taxon>
        <taxon>Mucoromycota</taxon>
        <taxon>Mortierellomycotina</taxon>
        <taxon>Mortierellomycetes</taxon>
        <taxon>Mortierellales</taxon>
        <taxon>Mortierellaceae</taxon>
        <taxon>Lobosporangium</taxon>
    </lineage>
</organism>
<sequence>MTQHQVIRQKRLKAGTACIHCRKKKLRCTGTPNCARCVSHKLECIVDEVLFFRSNNTGDLPRSKSMASIPYSSLGPNIIQQQRCYLTAHKGHHYQCTPSPDSCYNRHYRAQSHPHHVDTHYYHCDHSTSASYVFSFSGDEATDQKQGRSTDTPLYRRPSTSSLTSYSSQSPNPSSPYSFQQSLYRPTSVPLSHDGSPCIATSMPLHFNTKDGSSNKRAHLDPPIPLGAAETHSISPRSEGFMTAGQPALVSSPIIHDKSSLFSASLPASLPLSPTKLQSDAQRQTELSDRVIGLERNMSPSQNQQGVNSSLATPSPVLKSQSSLNATEKEGEYKSMLSTMSLDGHGQHFHGSSSGFYVCQLSNRYRHGLYPMPIVHLNDSDIWLHSLQMTSERELPSTVEMEYLLDLYFRYMYPVFPIFIRQTFMQDHRQKRLNLAQILVLNAIFCNACCFSDATETKQDSIKYFNRAKLILDETYHISSISTVQALLLMSHYQYTAGNYSGGWLYTGMATRVALDIGLHRRDAHPEEPEQAEARKRTWWILYITDRIGSGILGRPIGLRDGTFNVEMPSGDWVYEMYGQDIDEYPYGSEHMISCCFLWSVKLLMQMEDILNAMHCIEAELNSSFLAEASRTQLPQLHHKLISWFVSLPSELAYTPYTTMPGSNLPPSPAIALMHMFYYTCLTILHRPYLRPVNSALLNANFLASSRNICITAATNICHIADSLILHGQLRETCYYGIECLLAAGTVHAHNAITPTLSAREATHAGLSKIIKAGIDFVKTFPAAESLVAIALDVFAGQANPLPSEMAAPTDVSSLAVPFMDMSHLQSMTAGNIYEAAQIAKMAKDGPTAAPSIQLRHPYGGFSIPLPEVTNDQDSAGLSALWQTHIARAIALTAITFGGSVPQQGHEQQHQQKIFTNPLDVPEALRLDPIETIVLSQVDPIGILHRQSV</sequence>
<keyword evidence="4" id="KW-0805">Transcription regulation</keyword>
<evidence type="ECO:0000256" key="5">
    <source>
        <dbReference type="ARBA" id="ARBA00023125"/>
    </source>
</evidence>
<comment type="subcellular location">
    <subcellularLocation>
        <location evidence="1">Nucleus</location>
    </subcellularLocation>
</comment>
<accession>A0A1Y2GRM1</accession>
<feature type="compositionally biased region" description="Polar residues" evidence="8">
    <location>
        <begin position="298"/>
        <end position="323"/>
    </location>
</feature>
<dbReference type="InterPro" id="IPR001138">
    <property type="entry name" value="Zn2Cys6_DnaBD"/>
</dbReference>
<keyword evidence="6" id="KW-0804">Transcription</keyword>
<dbReference type="RefSeq" id="XP_021882697.1">
    <property type="nucleotide sequence ID" value="XM_022028706.1"/>
</dbReference>
<dbReference type="InParanoid" id="A0A1Y2GRM1"/>
<dbReference type="InterPro" id="IPR007219">
    <property type="entry name" value="XnlR_reg_dom"/>
</dbReference>
<dbReference type="AlphaFoldDB" id="A0A1Y2GRM1"/>
<dbReference type="CDD" id="cd00067">
    <property type="entry name" value="GAL4"/>
    <property type="match status" value="1"/>
</dbReference>
<evidence type="ECO:0000313" key="10">
    <source>
        <dbReference type="EMBL" id="ORZ20157.1"/>
    </source>
</evidence>
<dbReference type="PROSITE" id="PS50048">
    <property type="entry name" value="ZN2_CY6_FUNGAL_2"/>
    <property type="match status" value="1"/>
</dbReference>
<comment type="caution">
    <text evidence="10">The sequence shown here is derived from an EMBL/GenBank/DDBJ whole genome shotgun (WGS) entry which is preliminary data.</text>
</comment>
<feature type="domain" description="Zn(2)-C6 fungal-type" evidence="9">
    <location>
        <begin position="17"/>
        <end position="46"/>
    </location>
</feature>
<dbReference type="PANTHER" id="PTHR31313">
    <property type="entry name" value="TY1 ENHANCER ACTIVATOR"/>
    <property type="match status" value="1"/>
</dbReference>
<dbReference type="STRING" id="64571.A0A1Y2GRM1"/>
<dbReference type="GeneID" id="33570549"/>
<keyword evidence="5" id="KW-0238">DNA-binding</keyword>
<feature type="region of interest" description="Disordered" evidence="8">
    <location>
        <begin position="141"/>
        <end position="181"/>
    </location>
</feature>
<evidence type="ECO:0000259" key="9">
    <source>
        <dbReference type="PROSITE" id="PS50048"/>
    </source>
</evidence>
<feature type="region of interest" description="Disordered" evidence="8">
    <location>
        <begin position="209"/>
        <end position="231"/>
    </location>
</feature>
<keyword evidence="3" id="KW-0862">Zinc</keyword>
<dbReference type="SMART" id="SM00066">
    <property type="entry name" value="GAL4"/>
    <property type="match status" value="1"/>
</dbReference>
<dbReference type="Gene3D" id="4.10.240.10">
    <property type="entry name" value="Zn(2)-C6 fungal-type DNA-binding domain"/>
    <property type="match status" value="1"/>
</dbReference>
<evidence type="ECO:0000256" key="4">
    <source>
        <dbReference type="ARBA" id="ARBA00023015"/>
    </source>
</evidence>
<dbReference type="SMART" id="SM00906">
    <property type="entry name" value="Fungal_trans"/>
    <property type="match status" value="1"/>
</dbReference>
<keyword evidence="7" id="KW-0539">Nucleus</keyword>
<dbReference type="EMBL" id="MCFF01000013">
    <property type="protein sequence ID" value="ORZ20157.1"/>
    <property type="molecule type" value="Genomic_DNA"/>
</dbReference>
<dbReference type="GO" id="GO:0008270">
    <property type="term" value="F:zinc ion binding"/>
    <property type="evidence" value="ECO:0007669"/>
    <property type="project" value="InterPro"/>
</dbReference>
<dbReference type="Pfam" id="PF04082">
    <property type="entry name" value="Fungal_trans"/>
    <property type="match status" value="1"/>
</dbReference>